<dbReference type="GO" id="GO:0008237">
    <property type="term" value="F:metallopeptidase activity"/>
    <property type="evidence" value="ECO:0007669"/>
    <property type="project" value="UniProtKB-KW"/>
</dbReference>
<evidence type="ECO:0000256" key="9">
    <source>
        <dbReference type="ARBA" id="ARBA00022833"/>
    </source>
</evidence>
<evidence type="ECO:0000256" key="1">
    <source>
        <dbReference type="ARBA" id="ARBA00001947"/>
    </source>
</evidence>
<comment type="cofactor">
    <cofactor evidence="1">
        <name>Zn(2+)</name>
        <dbReference type="ChEBI" id="CHEBI:29105"/>
    </cofactor>
</comment>
<keyword evidence="6 13" id="KW-0812">Transmembrane</keyword>
<sequence length="209" mass="23535">MIFYLLFSEPMLFFIWLLAIVYGITIHEFSHILAARLQGDDTGERLGRLTLNPLAHLDTVGFLMLLFVGFGWGKPAPYNPYNLKFQKWGEALVALAGPVSNLISIVIFGLLGNLLASYLGPGNLLLQFLGFLLLINIVLLVFNLIPIPPLDGSKLLFAILPQRFNYVEQYLTARGPWILLVLIIADNFLGINIFSRLFDVFFQLAGRFF</sequence>
<evidence type="ECO:0000256" key="7">
    <source>
        <dbReference type="ARBA" id="ARBA00022723"/>
    </source>
</evidence>
<keyword evidence="8" id="KW-0378">Hydrolase</keyword>
<evidence type="ECO:0000256" key="10">
    <source>
        <dbReference type="ARBA" id="ARBA00022989"/>
    </source>
</evidence>
<dbReference type="Proteomes" id="UP000178109">
    <property type="component" value="Unassembled WGS sequence"/>
</dbReference>
<keyword evidence="11" id="KW-0482">Metalloprotease</keyword>
<dbReference type="PANTHER" id="PTHR35864">
    <property type="entry name" value="ZINC METALLOPROTEASE MJ0611-RELATED"/>
    <property type="match status" value="1"/>
</dbReference>
<keyword evidence="5" id="KW-0645">Protease</keyword>
<evidence type="ECO:0000256" key="12">
    <source>
        <dbReference type="ARBA" id="ARBA00023136"/>
    </source>
</evidence>
<dbReference type="AlphaFoldDB" id="A0A1G2BT86"/>
<evidence type="ECO:0000256" key="2">
    <source>
        <dbReference type="ARBA" id="ARBA00004651"/>
    </source>
</evidence>
<reference evidence="15 16" key="1">
    <citation type="journal article" date="2016" name="Nat. Commun.">
        <title>Thousands of microbial genomes shed light on interconnected biogeochemical processes in an aquifer system.</title>
        <authorList>
            <person name="Anantharaman K."/>
            <person name="Brown C.T."/>
            <person name="Hug L.A."/>
            <person name="Sharon I."/>
            <person name="Castelle C.J."/>
            <person name="Probst A.J."/>
            <person name="Thomas B.C."/>
            <person name="Singh A."/>
            <person name="Wilkins M.J."/>
            <person name="Karaoz U."/>
            <person name="Brodie E.L."/>
            <person name="Williams K.H."/>
            <person name="Hubbard S.S."/>
            <person name="Banfield J.F."/>
        </authorList>
    </citation>
    <scope>NUCLEOTIDE SEQUENCE [LARGE SCALE GENOMIC DNA]</scope>
</reference>
<keyword evidence="9" id="KW-0862">Zinc</keyword>
<comment type="subcellular location">
    <subcellularLocation>
        <location evidence="2">Cell membrane</location>
        <topology evidence="2">Multi-pass membrane protein</topology>
    </subcellularLocation>
</comment>
<organism evidence="15 16">
    <name type="scientific">Candidatus Komeilibacteria bacterium RIFCSPLOWO2_02_FULL_48_11</name>
    <dbReference type="NCBI Taxonomy" id="1798553"/>
    <lineage>
        <taxon>Bacteria</taxon>
        <taxon>Candidatus Komeiliibacteriota</taxon>
    </lineage>
</organism>
<protein>
    <recommendedName>
        <fullName evidence="14">Peptidase M50 domain-containing protein</fullName>
    </recommendedName>
</protein>
<feature type="transmembrane region" description="Helical" evidence="13">
    <location>
        <begin position="92"/>
        <end position="112"/>
    </location>
</feature>
<evidence type="ECO:0000256" key="8">
    <source>
        <dbReference type="ARBA" id="ARBA00022801"/>
    </source>
</evidence>
<evidence type="ECO:0000256" key="13">
    <source>
        <dbReference type="SAM" id="Phobius"/>
    </source>
</evidence>
<gene>
    <name evidence="15" type="ORF">A3H70_04550</name>
</gene>
<name>A0A1G2BT86_9BACT</name>
<feature type="transmembrane region" description="Helical" evidence="13">
    <location>
        <begin position="54"/>
        <end position="72"/>
    </location>
</feature>
<proteinExistence type="inferred from homology"/>
<keyword evidence="10 13" id="KW-1133">Transmembrane helix</keyword>
<evidence type="ECO:0000256" key="3">
    <source>
        <dbReference type="ARBA" id="ARBA00007931"/>
    </source>
</evidence>
<comment type="caution">
    <text evidence="15">The sequence shown here is derived from an EMBL/GenBank/DDBJ whole genome shotgun (WGS) entry which is preliminary data.</text>
</comment>
<evidence type="ECO:0000256" key="4">
    <source>
        <dbReference type="ARBA" id="ARBA00022475"/>
    </source>
</evidence>
<keyword evidence="7" id="KW-0479">Metal-binding</keyword>
<evidence type="ECO:0000313" key="16">
    <source>
        <dbReference type="Proteomes" id="UP000178109"/>
    </source>
</evidence>
<evidence type="ECO:0000313" key="15">
    <source>
        <dbReference type="EMBL" id="OGY92353.1"/>
    </source>
</evidence>
<dbReference type="Pfam" id="PF02163">
    <property type="entry name" value="Peptidase_M50"/>
    <property type="match status" value="1"/>
</dbReference>
<dbReference type="CDD" id="cd06158">
    <property type="entry name" value="S2P-M50_like_1"/>
    <property type="match status" value="1"/>
</dbReference>
<dbReference type="PANTHER" id="PTHR35864:SF1">
    <property type="entry name" value="ZINC METALLOPROTEASE YWHC-RELATED"/>
    <property type="match status" value="1"/>
</dbReference>
<dbReference type="EMBL" id="MHKO01000023">
    <property type="protein sequence ID" value="OGY92353.1"/>
    <property type="molecule type" value="Genomic_DNA"/>
</dbReference>
<keyword evidence="4" id="KW-1003">Cell membrane</keyword>
<dbReference type="GO" id="GO:0005886">
    <property type="term" value="C:plasma membrane"/>
    <property type="evidence" value="ECO:0007669"/>
    <property type="project" value="UniProtKB-SubCell"/>
</dbReference>
<evidence type="ECO:0000259" key="14">
    <source>
        <dbReference type="Pfam" id="PF02163"/>
    </source>
</evidence>
<dbReference type="GO" id="GO:0046872">
    <property type="term" value="F:metal ion binding"/>
    <property type="evidence" value="ECO:0007669"/>
    <property type="project" value="UniProtKB-KW"/>
</dbReference>
<dbReference type="InterPro" id="IPR052348">
    <property type="entry name" value="Metallopeptidase_M50B"/>
</dbReference>
<evidence type="ECO:0000256" key="6">
    <source>
        <dbReference type="ARBA" id="ARBA00022692"/>
    </source>
</evidence>
<feature type="domain" description="Peptidase M50" evidence="14">
    <location>
        <begin position="125"/>
        <end position="164"/>
    </location>
</feature>
<dbReference type="InterPro" id="IPR044537">
    <property type="entry name" value="Rip2-like"/>
</dbReference>
<dbReference type="GO" id="GO:0006508">
    <property type="term" value="P:proteolysis"/>
    <property type="evidence" value="ECO:0007669"/>
    <property type="project" value="UniProtKB-KW"/>
</dbReference>
<evidence type="ECO:0000256" key="5">
    <source>
        <dbReference type="ARBA" id="ARBA00022670"/>
    </source>
</evidence>
<feature type="transmembrane region" description="Helical" evidence="13">
    <location>
        <begin position="177"/>
        <end position="198"/>
    </location>
</feature>
<keyword evidence="12 13" id="KW-0472">Membrane</keyword>
<dbReference type="STRING" id="1798553.A3H70_04550"/>
<evidence type="ECO:0000256" key="11">
    <source>
        <dbReference type="ARBA" id="ARBA00023049"/>
    </source>
</evidence>
<comment type="similarity">
    <text evidence="3">Belongs to the peptidase M50B family.</text>
</comment>
<accession>A0A1G2BT86</accession>
<feature type="transmembrane region" description="Helical" evidence="13">
    <location>
        <begin position="12"/>
        <end position="33"/>
    </location>
</feature>
<feature type="transmembrane region" description="Helical" evidence="13">
    <location>
        <begin position="124"/>
        <end position="145"/>
    </location>
</feature>
<dbReference type="InterPro" id="IPR008915">
    <property type="entry name" value="Peptidase_M50"/>
</dbReference>